<keyword evidence="4" id="KW-1185">Reference proteome</keyword>
<dbReference type="EMBL" id="BAAANK010000012">
    <property type="protein sequence ID" value="GAA1846192.1"/>
    <property type="molecule type" value="Genomic_DNA"/>
</dbReference>
<dbReference type="InterPro" id="IPR050300">
    <property type="entry name" value="GDXG_lipolytic_enzyme"/>
</dbReference>
<dbReference type="PANTHER" id="PTHR48081">
    <property type="entry name" value="AB HYDROLASE SUPERFAMILY PROTEIN C4A8.06C"/>
    <property type="match status" value="1"/>
</dbReference>
<proteinExistence type="predicted"/>
<name>A0ABP4ZBJ9_9MICO</name>
<comment type="caution">
    <text evidence="3">The sequence shown here is derived from an EMBL/GenBank/DDBJ whole genome shotgun (WGS) entry which is preliminary data.</text>
</comment>
<dbReference type="GO" id="GO:0016787">
    <property type="term" value="F:hydrolase activity"/>
    <property type="evidence" value="ECO:0007669"/>
    <property type="project" value="UniProtKB-KW"/>
</dbReference>
<dbReference type="Proteomes" id="UP001501746">
    <property type="component" value="Unassembled WGS sequence"/>
</dbReference>
<evidence type="ECO:0000313" key="3">
    <source>
        <dbReference type="EMBL" id="GAA1846192.1"/>
    </source>
</evidence>
<accession>A0ABP4ZBJ9</accession>
<dbReference type="RefSeq" id="WP_212275491.1">
    <property type="nucleotide sequence ID" value="NZ_BAAANK010000012.1"/>
</dbReference>
<evidence type="ECO:0000313" key="4">
    <source>
        <dbReference type="Proteomes" id="UP001501746"/>
    </source>
</evidence>
<dbReference type="SUPFAM" id="SSF53474">
    <property type="entry name" value="alpha/beta-Hydrolases"/>
    <property type="match status" value="1"/>
</dbReference>
<evidence type="ECO:0000256" key="1">
    <source>
        <dbReference type="ARBA" id="ARBA00022801"/>
    </source>
</evidence>
<dbReference type="Pfam" id="PF07859">
    <property type="entry name" value="Abhydrolase_3"/>
    <property type="match status" value="1"/>
</dbReference>
<dbReference type="InterPro" id="IPR013094">
    <property type="entry name" value="AB_hydrolase_3"/>
</dbReference>
<keyword evidence="1 3" id="KW-0378">Hydrolase</keyword>
<organism evidence="3 4">
    <name type="scientific">Agromyces salentinus</name>
    <dbReference type="NCBI Taxonomy" id="269421"/>
    <lineage>
        <taxon>Bacteria</taxon>
        <taxon>Bacillati</taxon>
        <taxon>Actinomycetota</taxon>
        <taxon>Actinomycetes</taxon>
        <taxon>Micrococcales</taxon>
        <taxon>Microbacteriaceae</taxon>
        <taxon>Agromyces</taxon>
    </lineage>
</organism>
<reference evidence="4" key="1">
    <citation type="journal article" date="2019" name="Int. J. Syst. Evol. Microbiol.">
        <title>The Global Catalogue of Microorganisms (GCM) 10K type strain sequencing project: providing services to taxonomists for standard genome sequencing and annotation.</title>
        <authorList>
            <consortium name="The Broad Institute Genomics Platform"/>
            <consortium name="The Broad Institute Genome Sequencing Center for Infectious Disease"/>
            <person name="Wu L."/>
            <person name="Ma J."/>
        </authorList>
    </citation>
    <scope>NUCLEOTIDE SEQUENCE [LARGE SCALE GENOMIC DNA]</scope>
    <source>
        <strain evidence="4">JCM 14323</strain>
    </source>
</reference>
<protein>
    <submittedName>
        <fullName evidence="3">Alpha/beta hydrolase</fullName>
    </submittedName>
</protein>
<dbReference type="Gene3D" id="3.40.50.1820">
    <property type="entry name" value="alpha/beta hydrolase"/>
    <property type="match status" value="1"/>
</dbReference>
<dbReference type="InterPro" id="IPR029058">
    <property type="entry name" value="AB_hydrolase_fold"/>
</dbReference>
<dbReference type="PANTHER" id="PTHR48081:SF8">
    <property type="entry name" value="ALPHA_BETA HYDROLASE FOLD-3 DOMAIN-CONTAINING PROTEIN-RELATED"/>
    <property type="match status" value="1"/>
</dbReference>
<sequence length="331" mass="35508">MSRTKPDEIGPPVPFDPELAAALEVVRDYLPRFEGLDSIPAARQVIMAGLDTSGLDRRVETGALSVMERTIPGPAGAPDIDLFIVRPTAAAGPTPALYYTHGGGMILGTARGVSEEFLEWVERFGCTLISVEYRLAPETPHPGPVEDCYAGLVWTAEHTDELNIDPDRIVVFGSSAGGGLAAATTLMARDRRGPKIAAQFLMCPMLDDRNDTASAIQGEGIGTWDRRANQTGWTALLGDARGGPDVSEYAAPARATDLTGLPPTFIDVGAAETFRDEAVAYASRLWRAGVDAELHVFAGGFHGYDALAPHAAVSKDTRDLRVAWLTRFFER</sequence>
<feature type="domain" description="Alpha/beta hydrolase fold-3" evidence="2">
    <location>
        <begin position="98"/>
        <end position="304"/>
    </location>
</feature>
<evidence type="ECO:0000259" key="2">
    <source>
        <dbReference type="Pfam" id="PF07859"/>
    </source>
</evidence>
<gene>
    <name evidence="3" type="ORF">GCM10009750_35710</name>
</gene>